<feature type="active site" description="Charge relay system" evidence="9">
    <location>
        <position position="125"/>
    </location>
</feature>
<dbReference type="PANTHER" id="PTHR12589:SF7">
    <property type="entry name" value="6-PYRUVOYL TETRAHYDROBIOPTERIN SYNTHASE"/>
    <property type="match status" value="1"/>
</dbReference>
<evidence type="ECO:0000256" key="8">
    <source>
        <dbReference type="PIRNR" id="PIRNR006113"/>
    </source>
</evidence>
<evidence type="ECO:0000256" key="4">
    <source>
        <dbReference type="ARBA" id="ARBA00022723"/>
    </source>
</evidence>
<comment type="similarity">
    <text evidence="2 8">Belongs to the PTPS family. QueD subfamily.</text>
</comment>
<evidence type="ECO:0000256" key="1">
    <source>
        <dbReference type="ARBA" id="ARBA00005061"/>
    </source>
</evidence>
<keyword evidence="4 8" id="KW-0479">Metal-binding</keyword>
<protein>
    <recommendedName>
        <fullName evidence="3 8">6-carboxy-5,6,7,8-tetrahydropterin synthase</fullName>
        <ecNumber evidence="8">4.-.-.-</ecNumber>
    </recommendedName>
</protein>
<dbReference type="GO" id="GO:0008616">
    <property type="term" value="P:tRNA queuosine(34) biosynthetic process"/>
    <property type="evidence" value="ECO:0007669"/>
    <property type="project" value="UniProtKB-KW"/>
</dbReference>
<reference evidence="11 12" key="1">
    <citation type="submission" date="2016-12" db="EMBL/GenBank/DDBJ databases">
        <title>Candidatus Reconcilibacillus cellulovorans genome.</title>
        <authorList>
            <person name="Kolinko S."/>
            <person name="Wu Y.-W."/>
            <person name="Tachea F."/>
            <person name="Denzel E."/>
            <person name="Hiras J."/>
            <person name="Baecker N."/>
            <person name="Chan L.J."/>
            <person name="Eichorst S.A."/>
            <person name="Frey D."/>
            <person name="Adams P.D."/>
            <person name="Pray T."/>
            <person name="Tanjore D."/>
            <person name="Petzold C.J."/>
            <person name="Gladden J.M."/>
            <person name="Simmons B.A."/>
            <person name="Singer S.W."/>
        </authorList>
    </citation>
    <scope>NUCLEOTIDE SEQUENCE [LARGE SCALE GENOMIC DNA]</scope>
    <source>
        <strain evidence="11">JTherm</strain>
    </source>
</reference>
<dbReference type="SUPFAM" id="SSF55620">
    <property type="entry name" value="Tetrahydrobiopterin biosynthesis enzymes-like"/>
    <property type="match status" value="1"/>
</dbReference>
<gene>
    <name evidence="11" type="ORF">BLM47_11040</name>
</gene>
<evidence type="ECO:0000313" key="11">
    <source>
        <dbReference type="EMBL" id="PDO09745.1"/>
    </source>
</evidence>
<comment type="pathway">
    <text evidence="1 8">Purine metabolism; 7-cyano-7-deazaguanine biosynthesis.</text>
</comment>
<name>A0A2A6DYD5_9BACL</name>
<dbReference type="GO" id="GO:0046872">
    <property type="term" value="F:metal ion binding"/>
    <property type="evidence" value="ECO:0007669"/>
    <property type="project" value="UniProtKB-KW"/>
</dbReference>
<dbReference type="InterPro" id="IPR038418">
    <property type="entry name" value="6-PTP_synth/QueD_sf"/>
</dbReference>
<comment type="catalytic activity">
    <reaction evidence="7 8">
        <text>7,8-dihydroneopterin 3'-triphosphate + H2O = 6-carboxy-5,6,7,8-tetrahydropterin + triphosphate + acetaldehyde + 2 H(+)</text>
        <dbReference type="Rhea" id="RHEA:27966"/>
        <dbReference type="ChEBI" id="CHEBI:15343"/>
        <dbReference type="ChEBI" id="CHEBI:15377"/>
        <dbReference type="ChEBI" id="CHEBI:15378"/>
        <dbReference type="ChEBI" id="CHEBI:18036"/>
        <dbReference type="ChEBI" id="CHEBI:58462"/>
        <dbReference type="ChEBI" id="CHEBI:61032"/>
        <dbReference type="EC" id="4.1.2.50"/>
    </reaction>
</comment>
<organism evidence="11 12">
    <name type="scientific">Candidatus Reconcilbacillus cellulovorans</name>
    <dbReference type="NCBI Taxonomy" id="1906605"/>
    <lineage>
        <taxon>Bacteria</taxon>
        <taxon>Bacillati</taxon>
        <taxon>Bacillota</taxon>
        <taxon>Bacilli</taxon>
        <taxon>Bacillales</taxon>
        <taxon>Paenibacillaceae</taxon>
        <taxon>Candidatus Reconcilbacillus</taxon>
    </lineage>
</organism>
<feature type="active site" description="Charge relay system" evidence="9">
    <location>
        <position position="78"/>
    </location>
</feature>
<comment type="caution">
    <text evidence="11">The sequence shown here is derived from an EMBL/GenBank/DDBJ whole genome shotgun (WGS) entry which is preliminary data.</text>
</comment>
<dbReference type="EC" id="4.-.-.-" evidence="8"/>
<comment type="cofactor">
    <cofactor evidence="8 10">
        <name>Zn(2+)</name>
        <dbReference type="ChEBI" id="CHEBI:29105"/>
    </cofactor>
    <text evidence="8 10">Binds 1 zinc ion per subunit.</text>
</comment>
<dbReference type="Pfam" id="PF01242">
    <property type="entry name" value="PTPS"/>
    <property type="match status" value="1"/>
</dbReference>
<evidence type="ECO:0000256" key="6">
    <source>
        <dbReference type="ARBA" id="ARBA00023239"/>
    </source>
</evidence>
<evidence type="ECO:0000256" key="2">
    <source>
        <dbReference type="ARBA" id="ARBA00008900"/>
    </source>
</evidence>
<proteinExistence type="inferred from homology"/>
<dbReference type="UniPathway" id="UPA00391"/>
<dbReference type="AlphaFoldDB" id="A0A2A6DYD5"/>
<evidence type="ECO:0000256" key="7">
    <source>
        <dbReference type="ARBA" id="ARBA00048807"/>
    </source>
</evidence>
<feature type="binding site" evidence="10">
    <location>
        <position position="27"/>
    </location>
    <ligand>
        <name>Zn(2+)</name>
        <dbReference type="ChEBI" id="CHEBI:29105"/>
    </ligand>
</feature>
<feature type="active site" description="Proton acceptor" evidence="9">
    <location>
        <position position="37"/>
    </location>
</feature>
<evidence type="ECO:0000256" key="10">
    <source>
        <dbReference type="PIRSR" id="PIRSR006113-2"/>
    </source>
</evidence>
<evidence type="ECO:0000256" key="5">
    <source>
        <dbReference type="ARBA" id="ARBA00022833"/>
    </source>
</evidence>
<evidence type="ECO:0000256" key="9">
    <source>
        <dbReference type="PIRSR" id="PIRSR006113-1"/>
    </source>
</evidence>
<dbReference type="GO" id="GO:0070497">
    <property type="term" value="F:6-carboxytetrahydropterin synthase activity"/>
    <property type="evidence" value="ECO:0007669"/>
    <property type="project" value="UniProtKB-EC"/>
</dbReference>
<sequence length="140" mass="16212">MLFPYYPAAPHPYRFELHKEMHFSAAHFIPHPDAGDCRRVHGHTYVVDLTVAGDELDDSGFLVNFQDLKRLVHDRFDHRLLNDCPELAGRMPTTETLAETVCRIVQEYLDGRPNRPRVVQVIVRETPTSYVVYRPLQKNG</sequence>
<dbReference type="EMBL" id="MOXJ01000029">
    <property type="protein sequence ID" value="PDO09745.1"/>
    <property type="molecule type" value="Genomic_DNA"/>
</dbReference>
<dbReference type="PIRSF" id="PIRSF006113">
    <property type="entry name" value="PTP_synth"/>
    <property type="match status" value="1"/>
</dbReference>
<feature type="binding site" evidence="10">
    <location>
        <position position="41"/>
    </location>
    <ligand>
        <name>Zn(2+)</name>
        <dbReference type="ChEBI" id="CHEBI:29105"/>
    </ligand>
</feature>
<accession>A0A2A6DYD5</accession>
<feature type="binding site" evidence="10">
    <location>
        <position position="43"/>
    </location>
    <ligand>
        <name>Zn(2+)</name>
        <dbReference type="ChEBI" id="CHEBI:29105"/>
    </ligand>
</feature>
<keyword evidence="6 8" id="KW-0456">Lyase</keyword>
<dbReference type="NCBIfam" id="TIGR03367">
    <property type="entry name" value="queuosine_QueD"/>
    <property type="match status" value="1"/>
</dbReference>
<evidence type="ECO:0000256" key="3">
    <source>
        <dbReference type="ARBA" id="ARBA00018141"/>
    </source>
</evidence>
<keyword evidence="5 8" id="KW-0862">Zinc</keyword>
<dbReference type="Proteomes" id="UP000243688">
    <property type="component" value="Unassembled WGS sequence"/>
</dbReference>
<keyword evidence="8" id="KW-0671">Queuosine biosynthesis</keyword>
<dbReference type="PANTHER" id="PTHR12589">
    <property type="entry name" value="PYRUVOYL TETRAHYDROBIOPTERIN SYNTHASE"/>
    <property type="match status" value="1"/>
</dbReference>
<evidence type="ECO:0000313" key="12">
    <source>
        <dbReference type="Proteomes" id="UP000243688"/>
    </source>
</evidence>
<dbReference type="Gene3D" id="3.30.479.10">
    <property type="entry name" value="6-pyruvoyl tetrahydropterin synthase/QueD"/>
    <property type="match status" value="1"/>
</dbReference>
<dbReference type="InterPro" id="IPR007115">
    <property type="entry name" value="6-PTP_synth/QueD"/>
</dbReference>